<keyword evidence="4" id="KW-1185">Reference proteome</keyword>
<dbReference type="Pfam" id="PF06905">
    <property type="entry name" value="FAIM1"/>
    <property type="match status" value="1"/>
</dbReference>
<dbReference type="InterPro" id="IPR033464">
    <property type="entry name" value="CSN8_PSD8_EIF3K"/>
</dbReference>
<gene>
    <name evidence="3" type="ORF">BpHYR1_025922</name>
</gene>
<accession>A0A3M7SME8</accession>
<sequence length="355" mass="41618">IIKTIFFFSIIVMCRFCNSKYFCSTLISEIMRQNWMFKLVGQENFTIGKNKFSISIYSASGFTYEYSLEVNGKSYQKFCENQSKILQSWTFIVDNKDYRLTLEKNTMDLWLNGERLDIEPKFIENGTETKFDINGTECKLITVSSGHRRSGLVHALIVHDKEIPAAMNFDQISLKEQIDQLEQIELNNQDDTSQEVYMKLFIFYILDDDTMKAKFLWKRVPSALKDPNTELSKLWPIVHNFILRNYPLAFQLANQLTNFSNDELRNIFSYFTERMREKIFNLVQMAYSSIRIKDLANLLQVSEEKIVKISLQSEWTVDENKIHVKPKKLSSSEIQPINNQQQLTKLTKIVSSIET</sequence>
<organism evidence="3 4">
    <name type="scientific">Brachionus plicatilis</name>
    <name type="common">Marine rotifer</name>
    <name type="synonym">Brachionus muelleri</name>
    <dbReference type="NCBI Taxonomy" id="10195"/>
    <lineage>
        <taxon>Eukaryota</taxon>
        <taxon>Metazoa</taxon>
        <taxon>Spiralia</taxon>
        <taxon>Gnathifera</taxon>
        <taxon>Rotifera</taxon>
        <taxon>Eurotatoria</taxon>
        <taxon>Monogononta</taxon>
        <taxon>Pseudotrocha</taxon>
        <taxon>Ploima</taxon>
        <taxon>Brachionidae</taxon>
        <taxon>Brachionus</taxon>
    </lineage>
</organism>
<dbReference type="InterPro" id="IPR010695">
    <property type="entry name" value="FAIM1"/>
</dbReference>
<comment type="caution">
    <text evidence="3">The sequence shown here is derived from an EMBL/GenBank/DDBJ whole genome shotgun (WGS) entry which is preliminary data.</text>
</comment>
<dbReference type="Pfam" id="PF10075">
    <property type="entry name" value="CSN8_PSD8_EIF3K"/>
    <property type="match status" value="1"/>
</dbReference>
<dbReference type="AlphaFoldDB" id="A0A3M7SME8"/>
<evidence type="ECO:0000259" key="2">
    <source>
        <dbReference type="PROSITE" id="PS50250"/>
    </source>
</evidence>
<dbReference type="PROSITE" id="PS50250">
    <property type="entry name" value="PCI"/>
    <property type="match status" value="1"/>
</dbReference>
<dbReference type="InterPro" id="IPR038513">
    <property type="entry name" value="FAIM1_dom_sf"/>
</dbReference>
<dbReference type="STRING" id="10195.A0A3M7SME8"/>
<evidence type="ECO:0000313" key="4">
    <source>
        <dbReference type="Proteomes" id="UP000276133"/>
    </source>
</evidence>
<feature type="domain" description="PCI" evidence="2">
    <location>
        <begin position="169"/>
        <end position="352"/>
    </location>
</feature>
<name>A0A3M7SME8_BRAPC</name>
<feature type="non-terminal residue" evidence="3">
    <location>
        <position position="1"/>
    </location>
</feature>
<dbReference type="EMBL" id="REGN01001117">
    <property type="protein sequence ID" value="RNA36845.1"/>
    <property type="molecule type" value="Genomic_DNA"/>
</dbReference>
<proteinExistence type="predicted"/>
<dbReference type="Proteomes" id="UP000276133">
    <property type="component" value="Unassembled WGS sequence"/>
</dbReference>
<reference evidence="3 4" key="1">
    <citation type="journal article" date="2018" name="Sci. Rep.">
        <title>Genomic signatures of local adaptation to the degree of environmental predictability in rotifers.</title>
        <authorList>
            <person name="Franch-Gras L."/>
            <person name="Hahn C."/>
            <person name="Garcia-Roger E.M."/>
            <person name="Carmona M.J."/>
            <person name="Serra M."/>
            <person name="Gomez A."/>
        </authorList>
    </citation>
    <scope>NUCLEOTIDE SEQUENCE [LARGE SCALE GENOMIC DNA]</scope>
    <source>
        <strain evidence="3">HYR1</strain>
    </source>
</reference>
<dbReference type="PANTHER" id="PTHR13088">
    <property type="entry name" value="FAS APOPTOTIC INHIBITORY MOLECULE FAIM"/>
    <property type="match status" value="1"/>
</dbReference>
<dbReference type="OrthoDB" id="6262731at2759"/>
<dbReference type="GO" id="GO:1902042">
    <property type="term" value="P:negative regulation of extrinsic apoptotic signaling pathway via death domain receptors"/>
    <property type="evidence" value="ECO:0007669"/>
    <property type="project" value="TreeGrafter"/>
</dbReference>
<evidence type="ECO:0000313" key="3">
    <source>
        <dbReference type="EMBL" id="RNA36845.1"/>
    </source>
</evidence>
<keyword evidence="1" id="KW-0732">Signal</keyword>
<dbReference type="Gene3D" id="2.40.128.180">
    <property type="match status" value="2"/>
</dbReference>
<evidence type="ECO:0000256" key="1">
    <source>
        <dbReference type="SAM" id="SignalP"/>
    </source>
</evidence>
<dbReference type="InterPro" id="IPR000717">
    <property type="entry name" value="PCI_dom"/>
</dbReference>
<protein>
    <submittedName>
        <fullName evidence="3">Fas apoptotic inhibitory molecule 1</fullName>
    </submittedName>
</protein>
<feature type="signal peptide" evidence="1">
    <location>
        <begin position="1"/>
        <end position="19"/>
    </location>
</feature>
<feature type="chain" id="PRO_5018237981" evidence="1">
    <location>
        <begin position="20"/>
        <end position="355"/>
    </location>
</feature>
<dbReference type="PANTHER" id="PTHR13088:SF3">
    <property type="entry name" value="FAS APOPTOTIC INHIBITORY MOLECULE 1"/>
    <property type="match status" value="1"/>
</dbReference>